<keyword evidence="5" id="KW-1185">Reference proteome</keyword>
<accession>A0A4S8MA69</accession>
<dbReference type="Pfam" id="PF00566">
    <property type="entry name" value="RabGAP-TBC"/>
    <property type="match status" value="2"/>
</dbReference>
<keyword evidence="1" id="KW-0343">GTPase activation</keyword>
<dbReference type="PANTHER" id="PTHR22957:SF337">
    <property type="entry name" value="TBC1 DOMAIN FAMILY MEMBER 5"/>
    <property type="match status" value="1"/>
</dbReference>
<dbReference type="OrthoDB" id="27140at2759"/>
<sequence length="792" mass="87765">MAEASKLKHAFDILFHSGNSLSKLRDAAVLDRLFSDSDSNDRDNHLEVFGRSIAWKLFLIPDEPLRDSADELNPNSLLESLRSSRKQYVDELSDKMRAPDGSYPEGFVLPGSNTIPQRERKINTDNLERNNPLSLDNDNPWKEWFASLELRKTILQDVERTFPEIDFFRNTEVQEQLTNVLYLYSVMNSDIGYRQGMHELLAPLYYAVDVDAVADGEPDSVHDPVAVEICSRTWVAADAWILFEAVMRSVSPWYEWREPADVSGPSSSSNSKVPLSNHVHLNNPPPPNGRLEIKPYITPIVQACNNIQSNLLRTIDPALWKHLQSTGIEPQIYGIRWLRLLFTREFNMPDAMKLWDGLFACDPSFELAPWICVAMLIRIRNDLIPSDYTGQLTALLRYPAPPPRLQNVATLHHTSLLLQQALALQMSPTPSTGVSIVMDNRNQLDIPMEVPEPPPAPARRRPPSHNRVQSSQSKGKDIHHRQQGPSSPASQQYGFSEMIARGLMERGESLGINKTLMSAVTELRRNIPELSSLVRSTPHTPSSFPLVDEVPPEERPPWEPRSRMNKRLGESIAWAVDTLLLDESSATDAQSLKKRKQEALEAMSYVRDVLTTGANAALDEERMFGEEEFAKRRAKARSEVDKKAKAAEDPQSAYFVAAPKPPAAVSVVSKPKTIGPGFRASSKSFSPPTSPAAAAATSPPPIPSSGSYFSPPAASMPSSSNVNSRLAPWNYTKSGFGGDSPLPATSLPRPPPPTSSSRPSLVGSGLSISSPNESERPQPRRQATPDPLGVLK</sequence>
<dbReference type="PROSITE" id="PS50086">
    <property type="entry name" value="TBC_RABGAP"/>
    <property type="match status" value="1"/>
</dbReference>
<proteinExistence type="predicted"/>
<dbReference type="GO" id="GO:0005096">
    <property type="term" value="F:GTPase activator activity"/>
    <property type="evidence" value="ECO:0007669"/>
    <property type="project" value="UniProtKB-KW"/>
</dbReference>
<dbReference type="EMBL" id="ML179121">
    <property type="protein sequence ID" value="THU99309.1"/>
    <property type="molecule type" value="Genomic_DNA"/>
</dbReference>
<evidence type="ECO:0000259" key="3">
    <source>
        <dbReference type="PROSITE" id="PS50086"/>
    </source>
</evidence>
<dbReference type="Proteomes" id="UP000297245">
    <property type="component" value="Unassembled WGS sequence"/>
</dbReference>
<feature type="compositionally biased region" description="Low complexity" evidence="2">
    <location>
        <begin position="704"/>
        <end position="720"/>
    </location>
</feature>
<feature type="region of interest" description="Disordered" evidence="2">
    <location>
        <begin position="534"/>
        <end position="562"/>
    </location>
</feature>
<evidence type="ECO:0000313" key="4">
    <source>
        <dbReference type="EMBL" id="THU99309.1"/>
    </source>
</evidence>
<dbReference type="Gene3D" id="1.10.8.270">
    <property type="entry name" value="putative rabgap domain of human tbc1 domain family member 14 like domains"/>
    <property type="match status" value="1"/>
</dbReference>
<feature type="domain" description="Rab-GAP TBC" evidence="3">
    <location>
        <begin position="134"/>
        <end position="362"/>
    </location>
</feature>
<dbReference type="Gene3D" id="1.10.472.80">
    <property type="entry name" value="Ypt/Rab-GAP domain of gyp1p, domain 3"/>
    <property type="match status" value="1"/>
</dbReference>
<dbReference type="SUPFAM" id="SSF47923">
    <property type="entry name" value="Ypt/Rab-GAP domain of gyp1p"/>
    <property type="match status" value="2"/>
</dbReference>
<feature type="region of interest" description="Disordered" evidence="2">
    <location>
        <begin position="445"/>
        <end position="492"/>
    </location>
</feature>
<dbReference type="InterPro" id="IPR000195">
    <property type="entry name" value="Rab-GAP-TBC_dom"/>
</dbReference>
<feature type="region of interest" description="Disordered" evidence="2">
    <location>
        <begin position="665"/>
        <end position="792"/>
    </location>
</feature>
<reference evidence="4 5" key="1">
    <citation type="journal article" date="2019" name="Nat. Ecol. Evol.">
        <title>Megaphylogeny resolves global patterns of mushroom evolution.</title>
        <authorList>
            <person name="Varga T."/>
            <person name="Krizsan K."/>
            <person name="Foldi C."/>
            <person name="Dima B."/>
            <person name="Sanchez-Garcia M."/>
            <person name="Sanchez-Ramirez S."/>
            <person name="Szollosi G.J."/>
            <person name="Szarkandi J.G."/>
            <person name="Papp V."/>
            <person name="Albert L."/>
            <person name="Andreopoulos W."/>
            <person name="Angelini C."/>
            <person name="Antonin V."/>
            <person name="Barry K.W."/>
            <person name="Bougher N.L."/>
            <person name="Buchanan P."/>
            <person name="Buyck B."/>
            <person name="Bense V."/>
            <person name="Catcheside P."/>
            <person name="Chovatia M."/>
            <person name="Cooper J."/>
            <person name="Damon W."/>
            <person name="Desjardin D."/>
            <person name="Finy P."/>
            <person name="Geml J."/>
            <person name="Haridas S."/>
            <person name="Hughes K."/>
            <person name="Justo A."/>
            <person name="Karasinski D."/>
            <person name="Kautmanova I."/>
            <person name="Kiss B."/>
            <person name="Kocsube S."/>
            <person name="Kotiranta H."/>
            <person name="LaButti K.M."/>
            <person name="Lechner B.E."/>
            <person name="Liimatainen K."/>
            <person name="Lipzen A."/>
            <person name="Lukacs Z."/>
            <person name="Mihaltcheva S."/>
            <person name="Morgado L.N."/>
            <person name="Niskanen T."/>
            <person name="Noordeloos M.E."/>
            <person name="Ohm R.A."/>
            <person name="Ortiz-Santana B."/>
            <person name="Ovrebo C."/>
            <person name="Racz N."/>
            <person name="Riley R."/>
            <person name="Savchenko A."/>
            <person name="Shiryaev A."/>
            <person name="Soop K."/>
            <person name="Spirin V."/>
            <person name="Szebenyi C."/>
            <person name="Tomsovsky M."/>
            <person name="Tulloss R.E."/>
            <person name="Uehling J."/>
            <person name="Grigoriev I.V."/>
            <person name="Vagvolgyi C."/>
            <person name="Papp T."/>
            <person name="Martin F.M."/>
            <person name="Miettinen O."/>
            <person name="Hibbett D.S."/>
            <person name="Nagy L.G."/>
        </authorList>
    </citation>
    <scope>NUCLEOTIDE SEQUENCE [LARGE SCALE GENOMIC DNA]</scope>
    <source>
        <strain evidence="4 5">CBS 962.96</strain>
    </source>
</reference>
<feature type="compositionally biased region" description="Polar residues" evidence="2">
    <location>
        <begin position="483"/>
        <end position="492"/>
    </location>
</feature>
<dbReference type="AlphaFoldDB" id="A0A4S8MA69"/>
<dbReference type="PANTHER" id="PTHR22957">
    <property type="entry name" value="TBC1 DOMAIN FAMILY MEMBER GTPASE-ACTIVATING PROTEIN"/>
    <property type="match status" value="1"/>
</dbReference>
<gene>
    <name evidence="4" type="ORF">K435DRAFT_828149</name>
</gene>
<evidence type="ECO:0000313" key="5">
    <source>
        <dbReference type="Proteomes" id="UP000297245"/>
    </source>
</evidence>
<dbReference type="SMART" id="SM00164">
    <property type="entry name" value="TBC"/>
    <property type="match status" value="1"/>
</dbReference>
<organism evidence="4 5">
    <name type="scientific">Dendrothele bispora (strain CBS 962.96)</name>
    <dbReference type="NCBI Taxonomy" id="1314807"/>
    <lineage>
        <taxon>Eukaryota</taxon>
        <taxon>Fungi</taxon>
        <taxon>Dikarya</taxon>
        <taxon>Basidiomycota</taxon>
        <taxon>Agaricomycotina</taxon>
        <taxon>Agaricomycetes</taxon>
        <taxon>Agaricomycetidae</taxon>
        <taxon>Agaricales</taxon>
        <taxon>Agaricales incertae sedis</taxon>
        <taxon>Dendrothele</taxon>
    </lineage>
</organism>
<dbReference type="InterPro" id="IPR035969">
    <property type="entry name" value="Rab-GAP_TBC_sf"/>
</dbReference>
<evidence type="ECO:0000256" key="1">
    <source>
        <dbReference type="ARBA" id="ARBA00022468"/>
    </source>
</evidence>
<protein>
    <submittedName>
        <fullName evidence="4">RabGAP/TBC</fullName>
    </submittedName>
</protein>
<dbReference type="FunFam" id="1.10.472.80:FF:000038">
    <property type="entry name" value="TBC1 domain family member 5"/>
    <property type="match status" value="1"/>
</dbReference>
<dbReference type="FunFam" id="1.10.8.270:FF:000031">
    <property type="entry name" value="TBC1 domain family member 5"/>
    <property type="match status" value="1"/>
</dbReference>
<feature type="compositionally biased region" description="Polar residues" evidence="2">
    <location>
        <begin position="534"/>
        <end position="543"/>
    </location>
</feature>
<feature type="compositionally biased region" description="Low complexity" evidence="2">
    <location>
        <begin position="680"/>
        <end position="697"/>
    </location>
</feature>
<name>A0A4S8MA69_DENBC</name>
<evidence type="ECO:0000256" key="2">
    <source>
        <dbReference type="SAM" id="MobiDB-lite"/>
    </source>
</evidence>
<feature type="compositionally biased region" description="Basic and acidic residues" evidence="2">
    <location>
        <begin position="552"/>
        <end position="562"/>
    </location>
</feature>